<dbReference type="AlphaFoldDB" id="A0A645AQH1"/>
<comment type="caution">
    <text evidence="2">The sequence shown here is derived from an EMBL/GenBank/DDBJ whole genome shotgun (WGS) entry which is preliminary data.</text>
</comment>
<protein>
    <submittedName>
        <fullName evidence="2">Uncharacterized protein</fullName>
    </submittedName>
</protein>
<dbReference type="EMBL" id="VSSQ01015213">
    <property type="protein sequence ID" value="MPM55307.1"/>
    <property type="molecule type" value="Genomic_DNA"/>
</dbReference>
<evidence type="ECO:0000256" key="1">
    <source>
        <dbReference type="SAM" id="MobiDB-lite"/>
    </source>
</evidence>
<feature type="compositionally biased region" description="Polar residues" evidence="1">
    <location>
        <begin position="14"/>
        <end position="24"/>
    </location>
</feature>
<name>A0A645AQH1_9ZZZZ</name>
<reference evidence="2" key="1">
    <citation type="submission" date="2019-08" db="EMBL/GenBank/DDBJ databases">
        <authorList>
            <person name="Kucharzyk K."/>
            <person name="Murdoch R.W."/>
            <person name="Higgins S."/>
            <person name="Loffler F."/>
        </authorList>
    </citation>
    <scope>NUCLEOTIDE SEQUENCE</scope>
</reference>
<accession>A0A645AQH1</accession>
<sequence>MAANRTLTEDHHATGQNVGTFNGNSDWRTLISTGEEVAFAKHNAFTASDIHRIDD</sequence>
<evidence type="ECO:0000313" key="2">
    <source>
        <dbReference type="EMBL" id="MPM55307.1"/>
    </source>
</evidence>
<organism evidence="2">
    <name type="scientific">bioreactor metagenome</name>
    <dbReference type="NCBI Taxonomy" id="1076179"/>
    <lineage>
        <taxon>unclassified sequences</taxon>
        <taxon>metagenomes</taxon>
        <taxon>ecological metagenomes</taxon>
    </lineage>
</organism>
<gene>
    <name evidence="2" type="ORF">SDC9_102101</name>
</gene>
<feature type="region of interest" description="Disordered" evidence="1">
    <location>
        <begin position="1"/>
        <end position="24"/>
    </location>
</feature>
<proteinExistence type="predicted"/>